<dbReference type="InterPro" id="IPR000477">
    <property type="entry name" value="RT_dom"/>
</dbReference>
<dbReference type="CDD" id="cd01650">
    <property type="entry name" value="RT_nLTR_like"/>
    <property type="match status" value="1"/>
</dbReference>
<name>A0A2S2Q7J7_9HEMI</name>
<organism evidence="3">
    <name type="scientific">Sipha flava</name>
    <name type="common">yellow sugarcane aphid</name>
    <dbReference type="NCBI Taxonomy" id="143950"/>
    <lineage>
        <taxon>Eukaryota</taxon>
        <taxon>Metazoa</taxon>
        <taxon>Ecdysozoa</taxon>
        <taxon>Arthropoda</taxon>
        <taxon>Hexapoda</taxon>
        <taxon>Insecta</taxon>
        <taxon>Pterygota</taxon>
        <taxon>Neoptera</taxon>
        <taxon>Paraneoptera</taxon>
        <taxon>Hemiptera</taxon>
        <taxon>Sternorrhyncha</taxon>
        <taxon>Aphidomorpha</taxon>
        <taxon>Aphidoidea</taxon>
        <taxon>Aphididae</taxon>
        <taxon>Sipha</taxon>
    </lineage>
</organism>
<evidence type="ECO:0000256" key="1">
    <source>
        <dbReference type="SAM" id="MobiDB-lite"/>
    </source>
</evidence>
<dbReference type="EMBL" id="GGMS01004512">
    <property type="protein sequence ID" value="MBY73715.1"/>
    <property type="molecule type" value="Transcribed_RNA"/>
</dbReference>
<dbReference type="GO" id="GO:0071897">
    <property type="term" value="P:DNA biosynthetic process"/>
    <property type="evidence" value="ECO:0007669"/>
    <property type="project" value="UniProtKB-ARBA"/>
</dbReference>
<dbReference type="PANTHER" id="PTHR19446">
    <property type="entry name" value="REVERSE TRANSCRIPTASES"/>
    <property type="match status" value="1"/>
</dbReference>
<sequence length="1005" mass="109670">MNLTKIGRGVHMTSSHPKRANDDIVTKRKKARWSQEELRLLASEEATAKGRGVGVSAINQYLVGLESGRTLHAIKKVRQRAEYRELVLAALSGGPPTRTGTCSLDADNRTLTAAYSNLLPTCSDSLVVASGSGGPDYNTDPSTPAHAGAEAVRLLSSVTGHGVQRLLTAAKRMVDLGECPSDAITVWSREYIKGCGTTLKPSSWQSGAAGPDTGRPKSRPNRKALNAAEYRKNVAMWKRRKGTVAEKVLKGVDSRADGPGFDTMFKYWAPIIEGSNSAQFPSTYQCHTRYRDVLLPISTSEVLSALPSSKTAPGPDGFRARLWRRLPIALLAGLFNLLLASGEIPGSFLGSRTIFVPKKGDASCPGNYRPISIASVALRHYHRILAVRLERLRLVDIRQRAFRRADGVAENVFLLDSLLREARSGCKGLCVASLDLSKAFDSVSHSAIKVAMERVGLEPRFVDYIAHIYDQASTFIQVGKQCSRPLKVSKGVRQGDPLSPLLFNLVIDLGLEALPEDVGFQVGEARVNALAFADDVVLVAETPAGLQKAIDRFCARLEETGMGLNPAKCVTLSLVPSGRDRKVKTVDVRYSFGGSALPTLGVSDLWRYLGLEFVGGRLADSTGATYPSLLDHITSAPMKPQMRLAIARDFLLPKLVHGLVFGNVSAGRLKSLDYHSRRAVRQWLRLPASCPNSYIHAPTSAGGLGIVELRSFIPSLRVRRLEKLGNSDVLAVREAFRIHGSKVLATARRQVARNNTRPSWCEQLHKSVDGRELEMAPGESASVEWLRRPDGIPGSDFRRYCQLRINALPSRKRVQRGRQGPTSCRACGVPSETLAHIVQNCPRTNGGRIYRHDHVVKKTAALLTDKGFEVETEFTYKLANGNLKPDIVATKSDGDGRRASVILDVQVVSGNSMGLWHATKVRKYASRTDLINAVRARKRSTDVQTVAATLSWRGVWEPTSSRSLRALGASTGFLSSIATRVMRGSLMNWTTFNTSTCTFKRIGVG</sequence>
<gene>
    <name evidence="3" type="primary">PO21_8</name>
    <name evidence="3" type="ORF">g.111898</name>
</gene>
<reference evidence="3" key="1">
    <citation type="submission" date="2018-04" db="EMBL/GenBank/DDBJ databases">
        <title>Transcriptome assembly of Sipha flava.</title>
        <authorList>
            <person name="Scully E.D."/>
            <person name="Geib S.M."/>
            <person name="Palmer N.A."/>
            <person name="Koch K."/>
            <person name="Bradshaw J."/>
            <person name="Heng-Moss T."/>
            <person name="Sarath G."/>
        </authorList>
    </citation>
    <scope>NUCLEOTIDE SEQUENCE</scope>
</reference>
<feature type="region of interest" description="Disordered" evidence="1">
    <location>
        <begin position="202"/>
        <end position="221"/>
    </location>
</feature>
<dbReference type="AlphaFoldDB" id="A0A2S2Q7J7"/>
<dbReference type="InterPro" id="IPR043502">
    <property type="entry name" value="DNA/RNA_pol_sf"/>
</dbReference>
<dbReference type="Pfam" id="PF00078">
    <property type="entry name" value="RVT_1"/>
    <property type="match status" value="1"/>
</dbReference>
<evidence type="ECO:0000313" key="3">
    <source>
        <dbReference type="EMBL" id="MBY73715.1"/>
    </source>
</evidence>
<feature type="region of interest" description="Disordered" evidence="1">
    <location>
        <begin position="1"/>
        <end position="23"/>
    </location>
</feature>
<dbReference type="SUPFAM" id="SSF56672">
    <property type="entry name" value="DNA/RNA polymerases"/>
    <property type="match status" value="1"/>
</dbReference>
<dbReference type="PROSITE" id="PS50878">
    <property type="entry name" value="RT_POL"/>
    <property type="match status" value="1"/>
</dbReference>
<proteinExistence type="predicted"/>
<evidence type="ECO:0000259" key="2">
    <source>
        <dbReference type="PROSITE" id="PS50878"/>
    </source>
</evidence>
<feature type="domain" description="Reverse transcriptase" evidence="2">
    <location>
        <begin position="337"/>
        <end position="597"/>
    </location>
</feature>
<accession>A0A2S2Q7J7</accession>
<protein>
    <submittedName>
        <fullName evidence="3">Retrovirus-related Pol polyprotein from type-1 retrotransposable element R2</fullName>
    </submittedName>
</protein>